<dbReference type="GO" id="GO:0000287">
    <property type="term" value="F:magnesium ion binding"/>
    <property type="evidence" value="ECO:0007669"/>
    <property type="project" value="InterPro"/>
</dbReference>
<dbReference type="EMBL" id="CAFBOM010000006">
    <property type="protein sequence ID" value="CAB4973692.1"/>
    <property type="molecule type" value="Genomic_DNA"/>
</dbReference>
<dbReference type="Pfam" id="PF02776">
    <property type="entry name" value="TPP_enzyme_N"/>
    <property type="match status" value="1"/>
</dbReference>
<comment type="similarity">
    <text evidence="3 6">Belongs to the TPP enzyme family.</text>
</comment>
<dbReference type="Pfam" id="PF02775">
    <property type="entry name" value="TPP_enzyme_C"/>
    <property type="match status" value="1"/>
</dbReference>
<evidence type="ECO:0000256" key="1">
    <source>
        <dbReference type="ARBA" id="ARBA00001946"/>
    </source>
</evidence>
<dbReference type="GO" id="GO:0050660">
    <property type="term" value="F:flavin adenine dinucleotide binding"/>
    <property type="evidence" value="ECO:0007669"/>
    <property type="project" value="TreeGrafter"/>
</dbReference>
<evidence type="ECO:0000256" key="3">
    <source>
        <dbReference type="ARBA" id="ARBA00007812"/>
    </source>
</evidence>
<dbReference type="InterPro" id="IPR045229">
    <property type="entry name" value="TPP_enz"/>
</dbReference>
<comment type="cofactor">
    <cofactor evidence="2">
        <name>thiamine diphosphate</name>
        <dbReference type="ChEBI" id="CHEBI:58937"/>
    </cofactor>
</comment>
<evidence type="ECO:0000259" key="9">
    <source>
        <dbReference type="Pfam" id="PF02776"/>
    </source>
</evidence>
<protein>
    <submittedName>
        <fullName evidence="10">Unannotated protein</fullName>
    </submittedName>
</protein>
<dbReference type="Gene3D" id="3.40.50.1220">
    <property type="entry name" value="TPP-binding domain"/>
    <property type="match status" value="1"/>
</dbReference>
<dbReference type="PROSITE" id="PS00187">
    <property type="entry name" value="TPP_ENZYMES"/>
    <property type="match status" value="1"/>
</dbReference>
<evidence type="ECO:0000256" key="5">
    <source>
        <dbReference type="ARBA" id="ARBA00023052"/>
    </source>
</evidence>
<evidence type="ECO:0000256" key="2">
    <source>
        <dbReference type="ARBA" id="ARBA00001964"/>
    </source>
</evidence>
<dbReference type="InterPro" id="IPR012000">
    <property type="entry name" value="Thiamin_PyroP_enz_cen_dom"/>
</dbReference>
<dbReference type="GO" id="GO:0009099">
    <property type="term" value="P:L-valine biosynthetic process"/>
    <property type="evidence" value="ECO:0007669"/>
    <property type="project" value="TreeGrafter"/>
</dbReference>
<dbReference type="PANTHER" id="PTHR18968">
    <property type="entry name" value="THIAMINE PYROPHOSPHATE ENZYMES"/>
    <property type="match status" value="1"/>
</dbReference>
<dbReference type="GO" id="GO:0003984">
    <property type="term" value="F:acetolactate synthase activity"/>
    <property type="evidence" value="ECO:0007669"/>
    <property type="project" value="TreeGrafter"/>
</dbReference>
<gene>
    <name evidence="10" type="ORF">UFOPK3957_00076</name>
</gene>
<dbReference type="InterPro" id="IPR029061">
    <property type="entry name" value="THDP-binding"/>
</dbReference>
<feature type="domain" description="Thiamine pyrophosphate enzyme N-terminal TPP-binding" evidence="9">
    <location>
        <begin position="10"/>
        <end position="107"/>
    </location>
</feature>
<dbReference type="SUPFAM" id="SSF52467">
    <property type="entry name" value="DHS-like NAD/FAD-binding domain"/>
    <property type="match status" value="1"/>
</dbReference>
<keyword evidence="5 6" id="KW-0786">Thiamine pyrophosphate</keyword>
<feature type="domain" description="Thiamine pyrophosphate enzyme TPP-binding" evidence="8">
    <location>
        <begin position="393"/>
        <end position="524"/>
    </location>
</feature>
<dbReference type="InterPro" id="IPR029035">
    <property type="entry name" value="DHS-like_NAD/FAD-binding_dom"/>
</dbReference>
<keyword evidence="4" id="KW-0479">Metal-binding</keyword>
<feature type="domain" description="Thiamine pyrophosphate enzyme central" evidence="7">
    <location>
        <begin position="187"/>
        <end position="317"/>
    </location>
</feature>
<name>A0A6J7M2E8_9ZZZZ</name>
<proteinExistence type="inferred from homology"/>
<evidence type="ECO:0000256" key="6">
    <source>
        <dbReference type="RuleBase" id="RU362132"/>
    </source>
</evidence>
<dbReference type="GO" id="GO:0030976">
    <property type="term" value="F:thiamine pyrophosphate binding"/>
    <property type="evidence" value="ECO:0007669"/>
    <property type="project" value="InterPro"/>
</dbReference>
<dbReference type="CDD" id="cd00568">
    <property type="entry name" value="TPP_enzymes"/>
    <property type="match status" value="1"/>
</dbReference>
<dbReference type="GO" id="GO:0005948">
    <property type="term" value="C:acetolactate synthase complex"/>
    <property type="evidence" value="ECO:0007669"/>
    <property type="project" value="TreeGrafter"/>
</dbReference>
<dbReference type="Pfam" id="PF00205">
    <property type="entry name" value="TPP_enzyme_M"/>
    <property type="match status" value="1"/>
</dbReference>
<organism evidence="10">
    <name type="scientific">freshwater metagenome</name>
    <dbReference type="NCBI Taxonomy" id="449393"/>
    <lineage>
        <taxon>unclassified sequences</taxon>
        <taxon>metagenomes</taxon>
        <taxon>ecological metagenomes</taxon>
    </lineage>
</organism>
<dbReference type="Gene3D" id="3.40.50.970">
    <property type="match status" value="2"/>
</dbReference>
<dbReference type="AlphaFoldDB" id="A0A6J7M2E8"/>
<dbReference type="SUPFAM" id="SSF52518">
    <property type="entry name" value="Thiamin diphosphate-binding fold (THDP-binding)"/>
    <property type="match status" value="2"/>
</dbReference>
<dbReference type="CDD" id="cd07035">
    <property type="entry name" value="TPP_PYR_POX_like"/>
    <property type="match status" value="1"/>
</dbReference>
<accession>A0A6J7M2E8</accession>
<evidence type="ECO:0000256" key="4">
    <source>
        <dbReference type="ARBA" id="ARBA00022723"/>
    </source>
</evidence>
<dbReference type="GO" id="GO:0009097">
    <property type="term" value="P:isoleucine biosynthetic process"/>
    <property type="evidence" value="ECO:0007669"/>
    <property type="project" value="TreeGrafter"/>
</dbReference>
<evidence type="ECO:0000259" key="7">
    <source>
        <dbReference type="Pfam" id="PF00205"/>
    </source>
</evidence>
<sequence>MTTVAVAWGRYLAEEHRAPIYALAGSGNFELLASFHSAGGEYVAAGHESAAVGMAAGWAASADQVGIASVHQGPGFTNALTALFDAAKGRVPLVLIVPDLGIRARTHHQWVDQRGLLEAADLPIAVTQVSQAANSLAELQHAIWTARSARQVQVMLLPIDMLHQEAGSPSLLTRATVTPEASVTNLARAVVEIQKARRPLIIAGRGALWSNAGPQLELLAERLEAPVATTAPVHGLFAESPWSIGIVGGFAAPATAQAAREADLVLAVGTSLDNWTTAGGRLPAADTPIVRIDNGRTEDESKQLILRGDARETLEALVEMLPDPLAGRSTWGRESVARFLNDPADERIPNDGVHGLDPRALLAQLNEVLPKERIVCLDSGHFIALATMYLTRISGPNVLFGQDFQSVGLGLFRAIGAAMARPELLCVALLGDGGAGMSLLELHAAIDLELPILVMVMNDAAYGAEVHDFRPRGIPVAIAQFPVRNWAALAKSMGAEGIVVGTLSDIDRILPWLASRRGPLLLDCRIDPDVSAMSVLTEEGRAEWAH</sequence>
<dbReference type="PANTHER" id="PTHR18968:SF166">
    <property type="entry name" value="2-HYDROXYACYL-COA LYASE 2"/>
    <property type="match status" value="1"/>
</dbReference>
<evidence type="ECO:0000313" key="10">
    <source>
        <dbReference type="EMBL" id="CAB4973692.1"/>
    </source>
</evidence>
<dbReference type="InterPro" id="IPR011766">
    <property type="entry name" value="TPP_enzyme_TPP-bd"/>
</dbReference>
<dbReference type="InterPro" id="IPR012001">
    <property type="entry name" value="Thiamin_PyroP_enz_TPP-bd_dom"/>
</dbReference>
<comment type="cofactor">
    <cofactor evidence="1">
        <name>Mg(2+)</name>
        <dbReference type="ChEBI" id="CHEBI:18420"/>
    </cofactor>
</comment>
<dbReference type="InterPro" id="IPR000399">
    <property type="entry name" value="TPP-bd_CS"/>
</dbReference>
<evidence type="ECO:0000259" key="8">
    <source>
        <dbReference type="Pfam" id="PF02775"/>
    </source>
</evidence>
<reference evidence="10" key="1">
    <citation type="submission" date="2020-05" db="EMBL/GenBank/DDBJ databases">
        <authorList>
            <person name="Chiriac C."/>
            <person name="Salcher M."/>
            <person name="Ghai R."/>
            <person name="Kavagutti S V."/>
        </authorList>
    </citation>
    <scope>NUCLEOTIDE SEQUENCE</scope>
</reference>